<organism evidence="7 8">
    <name type="scientific">Imperialibacter roseus</name>
    <dbReference type="NCBI Taxonomy" id="1324217"/>
    <lineage>
        <taxon>Bacteria</taxon>
        <taxon>Pseudomonadati</taxon>
        <taxon>Bacteroidota</taxon>
        <taxon>Cytophagia</taxon>
        <taxon>Cytophagales</taxon>
        <taxon>Flammeovirgaceae</taxon>
        <taxon>Imperialibacter</taxon>
    </lineage>
</organism>
<gene>
    <name evidence="7" type="ORF">RT717_06180</name>
</gene>
<reference evidence="7 8" key="1">
    <citation type="journal article" date="2023" name="Microbiol. Resour. Announc.">
        <title>Complete Genome Sequence of Imperialibacter roseus strain P4T.</title>
        <authorList>
            <person name="Tizabi D.R."/>
            <person name="Bachvaroff T."/>
            <person name="Hill R.T."/>
        </authorList>
    </citation>
    <scope>NUCLEOTIDE SEQUENCE [LARGE SCALE GENOMIC DNA]</scope>
    <source>
        <strain evidence="7 8">P4T</strain>
    </source>
</reference>
<dbReference type="InterPro" id="IPR017039">
    <property type="entry name" value="Virul_fac_BrkB"/>
</dbReference>
<sequence length="445" mass="50019">MASLKEKITNITQFIETDIWRIKLDSLPKGRRFFYRQIRVLVLAGKGFIRDEVGVKSSALTYFTLLSIVPVIALAFGISKGFGFDIQNSISTLLAGQEQATEFAFEAAENMLKNAKGGVVAGVGLIVLLYTVLRLLNSVEETFNDIWEIKKQRSLQRKISEYTAILLISPILVFFSSSLTVLASSEVQTLTQQIELLDLFAPLILFLLKFLPYTLIWLLLILLYLIMPNTGVKVKSAVIAGVVAGTAFQLLQWGYIEFQVGVSKYNDIYGGLAALPLFLIWAQASWMIVLFGAELSFAHQNAARYEFSNEHLQPSTRHKEFIALLVVRLLILRFKNGEPGLTVGEITDRLLVPFRFANVIVRELVEVKILSEINNGEREDSTYQPAMDIDLITAYLVIDRLENRGLNNICILNDDEATLMLQTIDTMEADMDKSMVNRPLGELHL</sequence>
<evidence type="ECO:0000313" key="7">
    <source>
        <dbReference type="EMBL" id="WOK08222.1"/>
    </source>
</evidence>
<keyword evidence="4 6" id="KW-1133">Transmembrane helix</keyword>
<feature type="transmembrane region" description="Helical" evidence="6">
    <location>
        <begin position="59"/>
        <end position="78"/>
    </location>
</feature>
<dbReference type="Proteomes" id="UP001302349">
    <property type="component" value="Chromosome"/>
</dbReference>
<dbReference type="NCBIfam" id="TIGR00765">
    <property type="entry name" value="yihY_not_rbn"/>
    <property type="match status" value="1"/>
</dbReference>
<feature type="transmembrane region" description="Helical" evidence="6">
    <location>
        <begin position="268"/>
        <end position="291"/>
    </location>
</feature>
<keyword evidence="2" id="KW-1003">Cell membrane</keyword>
<accession>A0ABZ0IT66</accession>
<name>A0ABZ0IT66_9BACT</name>
<evidence type="ECO:0000256" key="2">
    <source>
        <dbReference type="ARBA" id="ARBA00022475"/>
    </source>
</evidence>
<dbReference type="Pfam" id="PF03631">
    <property type="entry name" value="Virul_fac_BrkB"/>
    <property type="match status" value="1"/>
</dbReference>
<dbReference type="PANTHER" id="PTHR30213:SF0">
    <property type="entry name" value="UPF0761 MEMBRANE PROTEIN YIHY"/>
    <property type="match status" value="1"/>
</dbReference>
<evidence type="ECO:0000256" key="3">
    <source>
        <dbReference type="ARBA" id="ARBA00022692"/>
    </source>
</evidence>
<keyword evidence="3 6" id="KW-0812">Transmembrane</keyword>
<dbReference type="PANTHER" id="PTHR30213">
    <property type="entry name" value="INNER MEMBRANE PROTEIN YHJD"/>
    <property type="match status" value="1"/>
</dbReference>
<evidence type="ECO:0000313" key="8">
    <source>
        <dbReference type="Proteomes" id="UP001302349"/>
    </source>
</evidence>
<proteinExistence type="predicted"/>
<comment type="subcellular location">
    <subcellularLocation>
        <location evidence="1">Cell membrane</location>
        <topology evidence="1">Multi-pass membrane protein</topology>
    </subcellularLocation>
</comment>
<dbReference type="RefSeq" id="WP_317490866.1">
    <property type="nucleotide sequence ID" value="NZ_CP136051.1"/>
</dbReference>
<feature type="transmembrane region" description="Helical" evidence="6">
    <location>
        <begin position="159"/>
        <end position="183"/>
    </location>
</feature>
<feature type="transmembrane region" description="Helical" evidence="6">
    <location>
        <begin position="237"/>
        <end position="256"/>
    </location>
</feature>
<feature type="transmembrane region" description="Helical" evidence="6">
    <location>
        <begin position="203"/>
        <end position="225"/>
    </location>
</feature>
<evidence type="ECO:0000256" key="1">
    <source>
        <dbReference type="ARBA" id="ARBA00004651"/>
    </source>
</evidence>
<dbReference type="EMBL" id="CP136051">
    <property type="protein sequence ID" value="WOK08222.1"/>
    <property type="molecule type" value="Genomic_DNA"/>
</dbReference>
<evidence type="ECO:0000256" key="6">
    <source>
        <dbReference type="SAM" id="Phobius"/>
    </source>
</evidence>
<evidence type="ECO:0000256" key="4">
    <source>
        <dbReference type="ARBA" id="ARBA00022989"/>
    </source>
</evidence>
<keyword evidence="8" id="KW-1185">Reference proteome</keyword>
<protein>
    <submittedName>
        <fullName evidence="7">YihY/virulence factor BrkB family protein</fullName>
    </submittedName>
</protein>
<evidence type="ECO:0000256" key="5">
    <source>
        <dbReference type="ARBA" id="ARBA00023136"/>
    </source>
</evidence>
<keyword evidence="5 6" id="KW-0472">Membrane</keyword>
<feature type="transmembrane region" description="Helical" evidence="6">
    <location>
        <begin position="119"/>
        <end position="139"/>
    </location>
</feature>